<evidence type="ECO:0000256" key="5">
    <source>
        <dbReference type="ARBA" id="ARBA00023124"/>
    </source>
</evidence>
<dbReference type="GO" id="GO:0006508">
    <property type="term" value="P:proteolysis"/>
    <property type="evidence" value="ECO:0007669"/>
    <property type="project" value="UniProtKB-KW"/>
</dbReference>
<dbReference type="PANTHER" id="PTHR13604:SF0">
    <property type="entry name" value="ABASIC SITE PROCESSING PROTEIN HMCES"/>
    <property type="match status" value="1"/>
</dbReference>
<dbReference type="Proteomes" id="UP000237608">
    <property type="component" value="Unassembled WGS sequence"/>
</dbReference>
<keyword evidence="10" id="KW-1185">Reference proteome</keyword>
<keyword evidence="5" id="KW-0190">Covalent protein-DNA linkage</keyword>
<evidence type="ECO:0000256" key="2">
    <source>
        <dbReference type="ARBA" id="ARBA00022670"/>
    </source>
</evidence>
<comment type="caution">
    <text evidence="9">The sequence shown here is derived from an EMBL/GenBank/DDBJ whole genome shotgun (WGS) entry which is preliminary data.</text>
</comment>
<dbReference type="PANTHER" id="PTHR13604">
    <property type="entry name" value="DC12-RELATED"/>
    <property type="match status" value="1"/>
</dbReference>
<gene>
    <name evidence="9" type="ORF">BTO13_02905</name>
</gene>
<dbReference type="EMBL" id="MSCL01000001">
    <property type="protein sequence ID" value="PQJ74283.1"/>
    <property type="molecule type" value="Genomic_DNA"/>
</dbReference>
<evidence type="ECO:0000313" key="9">
    <source>
        <dbReference type="EMBL" id="PQJ74283.1"/>
    </source>
</evidence>
<name>A0A2S7W9M7_9FLAO</name>
<protein>
    <recommendedName>
        <fullName evidence="8">Abasic site processing protein</fullName>
        <ecNumber evidence="8">3.4.-.-</ecNumber>
    </recommendedName>
</protein>
<keyword evidence="6" id="KW-0238">DNA-binding</keyword>
<evidence type="ECO:0000256" key="1">
    <source>
        <dbReference type="ARBA" id="ARBA00008136"/>
    </source>
</evidence>
<evidence type="ECO:0000256" key="8">
    <source>
        <dbReference type="RuleBase" id="RU364100"/>
    </source>
</evidence>
<evidence type="ECO:0000256" key="6">
    <source>
        <dbReference type="ARBA" id="ARBA00023125"/>
    </source>
</evidence>
<dbReference type="InterPro" id="IPR036590">
    <property type="entry name" value="SRAP-like"/>
</dbReference>
<comment type="similarity">
    <text evidence="1 8">Belongs to the SOS response-associated peptidase family.</text>
</comment>
<sequence>HHVKQTSTPKAMSQRFDAEIASGSLFVPQEQLNGFSFPLLPVITQQDPSLIQSFAWGLIPGWAKNEDIKKMTLNAKIETLHEKPAFKDVLTQRCLVIANGFYEWQWLDSKGKNKVKYEIGLENEALFAFAGLYSHWVDAHTGTLKSTCTIITTAANELMASIHNIKKRMPVILQPKDEQAWLHQASITGFAYPYQVPLVAKAMNEHYRLF</sequence>
<dbReference type="RefSeq" id="WP_105045432.1">
    <property type="nucleotide sequence ID" value="NZ_MSCL01000001.1"/>
</dbReference>
<evidence type="ECO:0000313" key="10">
    <source>
        <dbReference type="Proteomes" id="UP000237608"/>
    </source>
</evidence>
<feature type="non-terminal residue" evidence="9">
    <location>
        <position position="1"/>
    </location>
</feature>
<dbReference type="EC" id="3.4.-.-" evidence="8"/>
<keyword evidence="3" id="KW-0227">DNA damage</keyword>
<organism evidence="9 10">
    <name type="scientific">Polaribacter gangjinensis</name>
    <dbReference type="NCBI Taxonomy" id="574710"/>
    <lineage>
        <taxon>Bacteria</taxon>
        <taxon>Pseudomonadati</taxon>
        <taxon>Bacteroidota</taxon>
        <taxon>Flavobacteriia</taxon>
        <taxon>Flavobacteriales</taxon>
        <taxon>Flavobacteriaceae</taxon>
    </lineage>
</organism>
<dbReference type="InterPro" id="IPR003738">
    <property type="entry name" value="SRAP"/>
</dbReference>
<keyword evidence="7" id="KW-0456">Lyase</keyword>
<keyword evidence="4 8" id="KW-0378">Hydrolase</keyword>
<dbReference type="GO" id="GO:0016829">
    <property type="term" value="F:lyase activity"/>
    <property type="evidence" value="ECO:0007669"/>
    <property type="project" value="UniProtKB-KW"/>
</dbReference>
<dbReference type="AlphaFoldDB" id="A0A2S7W9M7"/>
<dbReference type="GO" id="GO:0106300">
    <property type="term" value="P:protein-DNA covalent cross-linking repair"/>
    <property type="evidence" value="ECO:0007669"/>
    <property type="project" value="InterPro"/>
</dbReference>
<keyword evidence="2 8" id="KW-0645">Protease</keyword>
<dbReference type="Gene3D" id="3.90.1680.10">
    <property type="entry name" value="SOS response associated peptidase-like"/>
    <property type="match status" value="1"/>
</dbReference>
<evidence type="ECO:0000256" key="4">
    <source>
        <dbReference type="ARBA" id="ARBA00022801"/>
    </source>
</evidence>
<proteinExistence type="inferred from homology"/>
<dbReference type="OrthoDB" id="9782620at2"/>
<dbReference type="SUPFAM" id="SSF143081">
    <property type="entry name" value="BB1717-like"/>
    <property type="match status" value="1"/>
</dbReference>
<dbReference type="GO" id="GO:0003697">
    <property type="term" value="F:single-stranded DNA binding"/>
    <property type="evidence" value="ECO:0007669"/>
    <property type="project" value="InterPro"/>
</dbReference>
<reference evidence="9 10" key="1">
    <citation type="submission" date="2016-12" db="EMBL/GenBank/DDBJ databases">
        <title>Trade-off between light-utilization and light-protection in marine flavobacteria.</title>
        <authorList>
            <person name="Kumagai Y."/>
            <person name="Yoshizawa S."/>
            <person name="Kogure K."/>
            <person name="Iwasaki W."/>
        </authorList>
    </citation>
    <scope>NUCLEOTIDE SEQUENCE [LARGE SCALE GENOMIC DNA]</scope>
    <source>
        <strain evidence="9 10">KCTC 22729</strain>
    </source>
</reference>
<dbReference type="Pfam" id="PF02586">
    <property type="entry name" value="SRAP"/>
    <property type="match status" value="1"/>
</dbReference>
<evidence type="ECO:0000256" key="7">
    <source>
        <dbReference type="ARBA" id="ARBA00023239"/>
    </source>
</evidence>
<evidence type="ECO:0000256" key="3">
    <source>
        <dbReference type="ARBA" id="ARBA00022763"/>
    </source>
</evidence>
<accession>A0A2S7W9M7</accession>
<dbReference type="GO" id="GO:0008233">
    <property type="term" value="F:peptidase activity"/>
    <property type="evidence" value="ECO:0007669"/>
    <property type="project" value="UniProtKB-KW"/>
</dbReference>